<dbReference type="STRING" id="188932.AY601_1196"/>
<dbReference type="InterPro" id="IPR036388">
    <property type="entry name" value="WH-like_DNA-bd_sf"/>
</dbReference>
<dbReference type="AlphaFoldDB" id="A0A327SAF5"/>
<sequence length="260" mass="30382">MKTNNKPTWLGYLSALKNKGVEAEQLKLTGFDDFFLANDFAQSFLMHSIPFIYLLNYKSGLYINMSENFAGYNAECFLKNGINHTLEIYQQDHLRLFNEEIFPDRLQILENIAFEDHKNHIFSYQSMIKNRNGQHEHFLQRNCFISDEERNPVYSMGILIKINGFGPVIQTVERIDENRARENEVICKKVYYLNKEDQIFSKREKEVLLWMAEGLSSKMIADKLFVSEHTVINHRRSMQHKTNMPNAIALVGFAIKSGII</sequence>
<evidence type="ECO:0000259" key="4">
    <source>
        <dbReference type="PROSITE" id="PS50043"/>
    </source>
</evidence>
<dbReference type="PROSITE" id="PS50043">
    <property type="entry name" value="HTH_LUXR_2"/>
    <property type="match status" value="1"/>
</dbReference>
<dbReference type="RefSeq" id="WP_111635718.1">
    <property type="nucleotide sequence ID" value="NZ_QLLR01000030.1"/>
</dbReference>
<dbReference type="GO" id="GO:0003677">
    <property type="term" value="F:DNA binding"/>
    <property type="evidence" value="ECO:0007669"/>
    <property type="project" value="UniProtKB-KW"/>
</dbReference>
<keyword evidence="3" id="KW-0804">Transcription</keyword>
<dbReference type="InterPro" id="IPR000792">
    <property type="entry name" value="Tscrpt_reg_LuxR_C"/>
</dbReference>
<dbReference type="EMBL" id="QLLR01000030">
    <property type="protein sequence ID" value="RAJ24643.1"/>
    <property type="molecule type" value="Genomic_DNA"/>
</dbReference>
<proteinExistence type="predicted"/>
<evidence type="ECO:0000256" key="2">
    <source>
        <dbReference type="ARBA" id="ARBA00023125"/>
    </source>
</evidence>
<evidence type="ECO:0000256" key="3">
    <source>
        <dbReference type="ARBA" id="ARBA00023163"/>
    </source>
</evidence>
<accession>A0A327SAF5</accession>
<evidence type="ECO:0000256" key="1">
    <source>
        <dbReference type="ARBA" id="ARBA00023015"/>
    </source>
</evidence>
<comment type="caution">
    <text evidence="5">The sequence shown here is derived from an EMBL/GenBank/DDBJ whole genome shotgun (WGS) entry which is preliminary data.</text>
</comment>
<organism evidence="5 6">
    <name type="scientific">Pedobacter cryoconitis</name>
    <dbReference type="NCBI Taxonomy" id="188932"/>
    <lineage>
        <taxon>Bacteria</taxon>
        <taxon>Pseudomonadati</taxon>
        <taxon>Bacteroidota</taxon>
        <taxon>Sphingobacteriia</taxon>
        <taxon>Sphingobacteriales</taxon>
        <taxon>Sphingobacteriaceae</taxon>
        <taxon>Pedobacter</taxon>
    </lineage>
</organism>
<gene>
    <name evidence="5" type="ORF">LY11_04364</name>
</gene>
<reference evidence="5 6" key="1">
    <citation type="submission" date="2018-06" db="EMBL/GenBank/DDBJ databases">
        <title>Genomic Encyclopedia of Archaeal and Bacterial Type Strains, Phase II (KMG-II): from individual species to whole genera.</title>
        <authorList>
            <person name="Goeker M."/>
        </authorList>
    </citation>
    <scope>NUCLEOTIDE SEQUENCE [LARGE SCALE GENOMIC DNA]</scope>
    <source>
        <strain evidence="5 6">DSM 14825</strain>
    </source>
</reference>
<dbReference type="Pfam" id="PF00196">
    <property type="entry name" value="GerE"/>
    <property type="match status" value="1"/>
</dbReference>
<dbReference type="PROSITE" id="PS00622">
    <property type="entry name" value="HTH_LUXR_1"/>
    <property type="match status" value="1"/>
</dbReference>
<dbReference type="GO" id="GO:0006355">
    <property type="term" value="P:regulation of DNA-templated transcription"/>
    <property type="evidence" value="ECO:0007669"/>
    <property type="project" value="InterPro"/>
</dbReference>
<dbReference type="Gene3D" id="1.10.10.10">
    <property type="entry name" value="Winged helix-like DNA-binding domain superfamily/Winged helix DNA-binding domain"/>
    <property type="match status" value="1"/>
</dbReference>
<dbReference type="SMART" id="SM00421">
    <property type="entry name" value="HTH_LUXR"/>
    <property type="match status" value="1"/>
</dbReference>
<protein>
    <submittedName>
        <fullName evidence="5">Regulatory LuxR family protein</fullName>
    </submittedName>
</protein>
<dbReference type="PANTHER" id="PTHR44688:SF16">
    <property type="entry name" value="DNA-BINDING TRANSCRIPTIONAL ACTIVATOR DEVR_DOSR"/>
    <property type="match status" value="1"/>
</dbReference>
<dbReference type="SUPFAM" id="SSF46894">
    <property type="entry name" value="C-terminal effector domain of the bipartite response regulators"/>
    <property type="match status" value="1"/>
</dbReference>
<dbReference type="InterPro" id="IPR016032">
    <property type="entry name" value="Sig_transdc_resp-reg_C-effctor"/>
</dbReference>
<evidence type="ECO:0000313" key="5">
    <source>
        <dbReference type="EMBL" id="RAJ24643.1"/>
    </source>
</evidence>
<keyword evidence="2" id="KW-0238">DNA-binding</keyword>
<dbReference type="OrthoDB" id="1727128at2"/>
<dbReference type="Proteomes" id="UP000249754">
    <property type="component" value="Unassembled WGS sequence"/>
</dbReference>
<keyword evidence="1" id="KW-0805">Transcription regulation</keyword>
<evidence type="ECO:0000313" key="6">
    <source>
        <dbReference type="Proteomes" id="UP000249754"/>
    </source>
</evidence>
<feature type="domain" description="HTH luxR-type" evidence="4">
    <location>
        <begin position="193"/>
        <end position="258"/>
    </location>
</feature>
<dbReference type="CDD" id="cd06170">
    <property type="entry name" value="LuxR_C_like"/>
    <property type="match status" value="1"/>
</dbReference>
<name>A0A327SAF5_9SPHI</name>
<dbReference type="PANTHER" id="PTHR44688">
    <property type="entry name" value="DNA-BINDING TRANSCRIPTIONAL ACTIVATOR DEVR_DOSR"/>
    <property type="match status" value="1"/>
</dbReference>
<dbReference type="PRINTS" id="PR00038">
    <property type="entry name" value="HTHLUXR"/>
</dbReference>